<evidence type="ECO:0000256" key="1">
    <source>
        <dbReference type="ARBA" id="ARBA00022741"/>
    </source>
</evidence>
<evidence type="ECO:0000256" key="2">
    <source>
        <dbReference type="ARBA" id="ARBA00022840"/>
    </source>
</evidence>
<reference evidence="4 5" key="1">
    <citation type="submission" date="2016-12" db="EMBL/GenBank/DDBJ databases">
        <title>Candidatus Reconcilibacillus cellulovorans genome.</title>
        <authorList>
            <person name="Kolinko S."/>
            <person name="Wu Y.-W."/>
            <person name="Tachea F."/>
            <person name="Denzel E."/>
            <person name="Hiras J."/>
            <person name="Baecker N."/>
            <person name="Chan L.J."/>
            <person name="Eichorst S.A."/>
            <person name="Frey D."/>
            <person name="Adams P.D."/>
            <person name="Pray T."/>
            <person name="Tanjore D."/>
            <person name="Petzold C.J."/>
            <person name="Gladden J.M."/>
            <person name="Simmons B.A."/>
            <person name="Singer S.W."/>
        </authorList>
    </citation>
    <scope>NUCLEOTIDE SEQUENCE [LARGE SCALE GENOMIC DNA]</scope>
    <source>
        <strain evidence="4">JTherm</strain>
    </source>
</reference>
<dbReference type="SUPFAM" id="SSF52540">
    <property type="entry name" value="P-loop containing nucleoside triphosphate hydrolases"/>
    <property type="match status" value="1"/>
</dbReference>
<dbReference type="GO" id="GO:0005829">
    <property type="term" value="C:cytosol"/>
    <property type="evidence" value="ECO:0007669"/>
    <property type="project" value="TreeGrafter"/>
</dbReference>
<keyword evidence="2" id="KW-0067">ATP-binding</keyword>
<dbReference type="Proteomes" id="UP000243688">
    <property type="component" value="Unassembled WGS sequence"/>
</dbReference>
<dbReference type="GO" id="GO:0051782">
    <property type="term" value="P:negative regulation of cell division"/>
    <property type="evidence" value="ECO:0007669"/>
    <property type="project" value="TreeGrafter"/>
</dbReference>
<evidence type="ECO:0000313" key="5">
    <source>
        <dbReference type="Proteomes" id="UP000243688"/>
    </source>
</evidence>
<comment type="caution">
    <text evidence="4">The sequence shown here is derived from an EMBL/GenBank/DDBJ whole genome shotgun (WGS) entry which is preliminary data.</text>
</comment>
<dbReference type="GO" id="GO:0005524">
    <property type="term" value="F:ATP binding"/>
    <property type="evidence" value="ECO:0007669"/>
    <property type="project" value="UniProtKB-KW"/>
</dbReference>
<dbReference type="InterPro" id="IPR002586">
    <property type="entry name" value="CobQ/CobB/MinD/ParA_Nub-bd_dom"/>
</dbReference>
<accession>A0A2A6E2P6</accession>
<protein>
    <submittedName>
        <fullName evidence="4">Cobyrinic acid a,c-diamide synthase</fullName>
    </submittedName>
</protein>
<proteinExistence type="predicted"/>
<dbReference type="AlphaFoldDB" id="A0A2A6E2P6"/>
<dbReference type="PANTHER" id="PTHR43384:SF4">
    <property type="entry name" value="CELLULOSE BIOSYNTHESIS PROTEIN BCSQ-RELATED"/>
    <property type="match status" value="1"/>
</dbReference>
<dbReference type="EMBL" id="MOXJ01000004">
    <property type="protein sequence ID" value="PDO11253.1"/>
    <property type="molecule type" value="Genomic_DNA"/>
</dbReference>
<name>A0A2A6E2P6_9BACL</name>
<dbReference type="GO" id="GO:0016887">
    <property type="term" value="F:ATP hydrolysis activity"/>
    <property type="evidence" value="ECO:0007669"/>
    <property type="project" value="TreeGrafter"/>
</dbReference>
<feature type="domain" description="CobQ/CobB/MinD/ParA nucleotide binding" evidence="3">
    <location>
        <begin position="25"/>
        <end position="241"/>
    </location>
</feature>
<evidence type="ECO:0000313" key="4">
    <source>
        <dbReference type="EMBL" id="PDO11253.1"/>
    </source>
</evidence>
<gene>
    <name evidence="4" type="ORF">BLM47_03420</name>
</gene>
<keyword evidence="1" id="KW-0547">Nucleotide-binding</keyword>
<dbReference type="Pfam" id="PF01656">
    <property type="entry name" value="CbiA"/>
    <property type="match status" value="1"/>
</dbReference>
<evidence type="ECO:0000259" key="3">
    <source>
        <dbReference type="Pfam" id="PF01656"/>
    </source>
</evidence>
<dbReference type="GO" id="GO:0009898">
    <property type="term" value="C:cytoplasmic side of plasma membrane"/>
    <property type="evidence" value="ECO:0007669"/>
    <property type="project" value="TreeGrafter"/>
</dbReference>
<dbReference type="InterPro" id="IPR033875">
    <property type="entry name" value="FlhG"/>
</dbReference>
<dbReference type="InterPro" id="IPR025501">
    <property type="entry name" value="MinD_FleN"/>
</dbReference>
<dbReference type="InterPro" id="IPR050625">
    <property type="entry name" value="ParA/MinD_ATPase"/>
</dbReference>
<organism evidence="4 5">
    <name type="scientific">Candidatus Reconcilbacillus cellulovorans</name>
    <dbReference type="NCBI Taxonomy" id="1906605"/>
    <lineage>
        <taxon>Bacteria</taxon>
        <taxon>Bacillati</taxon>
        <taxon>Bacillota</taxon>
        <taxon>Bacilli</taxon>
        <taxon>Bacillales</taxon>
        <taxon>Paenibacillaceae</taxon>
        <taxon>Candidatus Reconcilbacillus</taxon>
    </lineage>
</organism>
<sequence>MADQAQALRELVRQASGRKADTKVLTVTSGKGGVGKSNFTLNFALALQSRGLKVVVFDADFGMANIDVLMGASPAYNLSHLLRRERTIWEILCQGYGGLEYIAGGSGVFDLLRLSEPDFAYVVHQLSKLNGYADYVLLDTGAGLSRETAKLIASSDETILVTTPEPTAMTDAYALVKMVYLSERHSRFRLVVNRAQNEREARQTAERIRTVARTFLDLDLPELGYIPDDPSVGQAVKRQTPFYAAYPRGPASRALDSLADRFLQNSSPQGGISESGGVRQFFQQLFRRFHSS</sequence>
<dbReference type="CDD" id="cd02038">
    <property type="entry name" value="FlhG-like"/>
    <property type="match status" value="1"/>
</dbReference>
<dbReference type="InterPro" id="IPR027417">
    <property type="entry name" value="P-loop_NTPase"/>
</dbReference>
<dbReference type="Gene3D" id="3.40.50.300">
    <property type="entry name" value="P-loop containing nucleotide triphosphate hydrolases"/>
    <property type="match status" value="1"/>
</dbReference>
<dbReference type="PIRSF" id="PIRSF003092">
    <property type="entry name" value="MinD"/>
    <property type="match status" value="1"/>
</dbReference>
<dbReference type="PANTHER" id="PTHR43384">
    <property type="entry name" value="SEPTUM SITE-DETERMINING PROTEIN MIND HOMOLOG, CHLOROPLASTIC-RELATED"/>
    <property type="match status" value="1"/>
</dbReference>